<name>A0A813Z8X6_ADIRI</name>
<sequence length="264" mass="31063">MKYSLRKSFSYRRRKETHDDDHVYPRLDANGYSNSNSNLVKPAKSRKFLQRQRRSSSPIPSNQIKSKVFEPRYDIYSNDEHENDDDPFPSVTTKTRPRPLDRLTNQIRKSFRNTLSRPRPRLESNNSNNRLILNKYDAEQHTQLYPMLSTGLTSPLIKPEENEKPKRRKAPLAPTHMNQSISCPTEIHPDRQQTSHTSDKTPFRKRFSFLRKKPQETCPPDDAHDEQSNPKLTLGQRFDTLRRSLRLGNRHSSHKGQRYLLSNE</sequence>
<keyword evidence="4" id="KW-1185">Reference proteome</keyword>
<evidence type="ECO:0000313" key="3">
    <source>
        <dbReference type="EMBL" id="CAF1009873.1"/>
    </source>
</evidence>
<accession>A0A813Z8X6</accession>
<reference evidence="2" key="1">
    <citation type="submission" date="2021-02" db="EMBL/GenBank/DDBJ databases">
        <authorList>
            <person name="Nowell W R."/>
        </authorList>
    </citation>
    <scope>NUCLEOTIDE SEQUENCE</scope>
</reference>
<comment type="caution">
    <text evidence="2">The sequence shown here is derived from an EMBL/GenBank/DDBJ whole genome shotgun (WGS) entry which is preliminary data.</text>
</comment>
<dbReference type="Proteomes" id="UP000663852">
    <property type="component" value="Unassembled WGS sequence"/>
</dbReference>
<dbReference type="Proteomes" id="UP000663828">
    <property type="component" value="Unassembled WGS sequence"/>
</dbReference>
<feature type="region of interest" description="Disordered" evidence="1">
    <location>
        <begin position="213"/>
        <end position="232"/>
    </location>
</feature>
<dbReference type="AlphaFoldDB" id="A0A813Z8X6"/>
<organism evidence="2 5">
    <name type="scientific">Adineta ricciae</name>
    <name type="common">Rotifer</name>
    <dbReference type="NCBI Taxonomy" id="249248"/>
    <lineage>
        <taxon>Eukaryota</taxon>
        <taxon>Metazoa</taxon>
        <taxon>Spiralia</taxon>
        <taxon>Gnathifera</taxon>
        <taxon>Rotifera</taxon>
        <taxon>Eurotatoria</taxon>
        <taxon>Bdelloidea</taxon>
        <taxon>Adinetida</taxon>
        <taxon>Adinetidae</taxon>
        <taxon>Adineta</taxon>
    </lineage>
</organism>
<dbReference type="OrthoDB" id="10039179at2759"/>
<dbReference type="EMBL" id="CAJNOR010000798">
    <property type="protein sequence ID" value="CAF1009873.1"/>
    <property type="molecule type" value="Genomic_DNA"/>
</dbReference>
<feature type="compositionally biased region" description="Basic and acidic residues" evidence="1">
    <location>
        <begin position="16"/>
        <end position="25"/>
    </location>
</feature>
<evidence type="ECO:0000313" key="2">
    <source>
        <dbReference type="EMBL" id="CAF0895978.1"/>
    </source>
</evidence>
<proteinExistence type="predicted"/>
<feature type="region of interest" description="Disordered" evidence="1">
    <location>
        <begin position="1"/>
        <end position="97"/>
    </location>
</feature>
<gene>
    <name evidence="2" type="ORF">EDS130_LOCUS9528</name>
    <name evidence="3" type="ORF">XAT740_LOCUS13661</name>
</gene>
<evidence type="ECO:0000313" key="4">
    <source>
        <dbReference type="Proteomes" id="UP000663828"/>
    </source>
</evidence>
<evidence type="ECO:0000256" key="1">
    <source>
        <dbReference type="SAM" id="MobiDB-lite"/>
    </source>
</evidence>
<dbReference type="EMBL" id="CAJNOJ010000032">
    <property type="protein sequence ID" value="CAF0895978.1"/>
    <property type="molecule type" value="Genomic_DNA"/>
</dbReference>
<protein>
    <submittedName>
        <fullName evidence="2">Uncharacterized protein</fullName>
    </submittedName>
</protein>
<evidence type="ECO:0000313" key="5">
    <source>
        <dbReference type="Proteomes" id="UP000663852"/>
    </source>
</evidence>
<feature type="region of interest" description="Disordered" evidence="1">
    <location>
        <begin position="152"/>
        <end position="205"/>
    </location>
</feature>
<feature type="compositionally biased region" description="Basic residues" evidence="1">
    <location>
        <begin position="43"/>
        <end position="54"/>
    </location>
</feature>
<feature type="compositionally biased region" description="Basic and acidic residues" evidence="1">
    <location>
        <begin position="187"/>
        <end position="202"/>
    </location>
</feature>